<feature type="domain" description="CBS" evidence="3">
    <location>
        <begin position="14"/>
        <end position="70"/>
    </location>
</feature>
<feature type="domain" description="CBS" evidence="3">
    <location>
        <begin position="79"/>
        <end position="134"/>
    </location>
</feature>
<dbReference type="InterPro" id="IPR000644">
    <property type="entry name" value="CBS_dom"/>
</dbReference>
<keyword evidence="4" id="KW-0808">Transferase</keyword>
<dbReference type="SUPFAM" id="SSF54631">
    <property type="entry name" value="CBS-domain pair"/>
    <property type="match status" value="1"/>
</dbReference>
<dbReference type="InterPro" id="IPR051257">
    <property type="entry name" value="Diverse_CBS-Domain"/>
</dbReference>
<dbReference type="InterPro" id="IPR046342">
    <property type="entry name" value="CBS_dom_sf"/>
</dbReference>
<keyword evidence="4" id="KW-0418">Kinase</keyword>
<name>A0A0N0GI77_PSESX</name>
<evidence type="ECO:0000313" key="5">
    <source>
        <dbReference type="Proteomes" id="UP000037891"/>
    </source>
</evidence>
<dbReference type="PROSITE" id="PS51371">
    <property type="entry name" value="CBS"/>
    <property type="match status" value="2"/>
</dbReference>
<evidence type="ECO:0000259" key="3">
    <source>
        <dbReference type="PROSITE" id="PS51371"/>
    </source>
</evidence>
<accession>A0A0N0GI77</accession>
<reference evidence="4 5" key="2">
    <citation type="submission" date="2015-10" db="EMBL/GenBank/DDBJ databases">
        <title>Comparative genomics and high-throughput reverse genetic screens identify a new phytobacterial MAMP and an Arabidopsis receptor required for immune elicitation.</title>
        <authorList>
            <person name="Mott G.A."/>
            <person name="Thakur S."/>
            <person name="Wang P.W."/>
            <person name="Desveaux D."/>
            <person name="Guttman D.S."/>
        </authorList>
    </citation>
    <scope>NUCLEOTIDE SEQUENCE [LARGE SCALE GENOMIC DNA]</scope>
    <source>
        <strain evidence="4 5">0788_9</strain>
    </source>
</reference>
<dbReference type="CDD" id="cd04623">
    <property type="entry name" value="CBS_pair_bac_euk"/>
    <property type="match status" value="1"/>
</dbReference>
<dbReference type="PANTHER" id="PTHR43080:SF2">
    <property type="entry name" value="CBS DOMAIN-CONTAINING PROTEIN"/>
    <property type="match status" value="1"/>
</dbReference>
<gene>
    <name evidence="4" type="ORF">ABJ99_1065</name>
</gene>
<dbReference type="Pfam" id="PF00571">
    <property type="entry name" value="CBS"/>
    <property type="match status" value="2"/>
</dbReference>
<evidence type="ECO:0000256" key="2">
    <source>
        <dbReference type="PROSITE-ProRule" id="PRU00703"/>
    </source>
</evidence>
<sequence length="297" mass="31606">MKTVAQLLKLKDLHNQQVHTIGPDQMVLEALRLMAEKNIGALPVVNDGVVVGVVSERDYARKVVLEGRSSVGTPVSEIMSSKVITVDSQQTVETCMGIMTDSHLRHLPVVENGQLLGLLSIGDLVKEAIAEQASLILGSIDSDFSIFFSPSLPTRMTRVFTPAPSFSSRIKAMVDCGSSALPSRSPMVLTTVYSTMLRCTNASRLAGSSSAFLRLTSVGSSVLGAMMIKGRDLPRSCAKGPSLSAASAVPAATSRVARVRDRINMVGSFQIHWVAIAQTHAMPVSSTAYGSSRYSPA</sequence>
<organism evidence="4 5">
    <name type="scientific">Pseudomonas syringae pv. cilantro</name>
    <dbReference type="NCBI Taxonomy" id="81035"/>
    <lineage>
        <taxon>Bacteria</taxon>
        <taxon>Pseudomonadati</taxon>
        <taxon>Pseudomonadota</taxon>
        <taxon>Gammaproteobacteria</taxon>
        <taxon>Pseudomonadales</taxon>
        <taxon>Pseudomonadaceae</taxon>
        <taxon>Pseudomonas</taxon>
        <taxon>Pseudomonas syringae</taxon>
    </lineage>
</organism>
<dbReference type="GO" id="GO:0016301">
    <property type="term" value="F:kinase activity"/>
    <property type="evidence" value="ECO:0007669"/>
    <property type="project" value="UniProtKB-KW"/>
</dbReference>
<dbReference type="PANTHER" id="PTHR43080">
    <property type="entry name" value="CBS DOMAIN-CONTAINING PROTEIN CBSX3, MITOCHONDRIAL"/>
    <property type="match status" value="1"/>
</dbReference>
<dbReference type="EMBL" id="LGLN01000008">
    <property type="protein sequence ID" value="KPC36392.1"/>
    <property type="molecule type" value="Genomic_DNA"/>
</dbReference>
<proteinExistence type="predicted"/>
<dbReference type="PATRIC" id="fig|81035.3.peg.1139"/>
<comment type="caution">
    <text evidence="4">The sequence shown here is derived from an EMBL/GenBank/DDBJ whole genome shotgun (WGS) entry which is preliminary data.</text>
</comment>
<protein>
    <submittedName>
        <fullName evidence="4">Histidine kinase</fullName>
    </submittedName>
</protein>
<dbReference type="InterPro" id="IPR044725">
    <property type="entry name" value="CBSX3_CBS_dom"/>
</dbReference>
<evidence type="ECO:0000313" key="4">
    <source>
        <dbReference type="EMBL" id="KPC36392.1"/>
    </source>
</evidence>
<dbReference type="AlphaFoldDB" id="A0A0N0GI77"/>
<evidence type="ECO:0000256" key="1">
    <source>
        <dbReference type="ARBA" id="ARBA00023122"/>
    </source>
</evidence>
<keyword evidence="1 2" id="KW-0129">CBS domain</keyword>
<dbReference type="Gene3D" id="3.10.580.10">
    <property type="entry name" value="CBS-domain"/>
    <property type="match status" value="1"/>
</dbReference>
<reference evidence="4 5" key="1">
    <citation type="submission" date="2015-07" db="EMBL/GenBank/DDBJ databases">
        <authorList>
            <person name="Noorani M."/>
        </authorList>
    </citation>
    <scope>NUCLEOTIDE SEQUENCE [LARGE SCALE GENOMIC DNA]</scope>
    <source>
        <strain evidence="4 5">0788_9</strain>
    </source>
</reference>
<dbReference type="SMART" id="SM00116">
    <property type="entry name" value="CBS"/>
    <property type="match status" value="2"/>
</dbReference>
<dbReference type="Proteomes" id="UP000037891">
    <property type="component" value="Unassembled WGS sequence"/>
</dbReference>